<evidence type="ECO:0000313" key="2">
    <source>
        <dbReference type="Proteomes" id="UP000694257"/>
    </source>
</evidence>
<reference evidence="1 2" key="1">
    <citation type="submission" date="2021-07" db="EMBL/GenBank/DDBJ databases">
        <title>Whole Genome Sequence of Nocardia Iowensis.</title>
        <authorList>
            <person name="Lamm A."/>
            <person name="Collins-Fairclough A.M."/>
            <person name="Bunk B."/>
            <person name="Sproer C."/>
        </authorList>
    </citation>
    <scope>NUCLEOTIDE SEQUENCE [LARGE SCALE GENOMIC DNA]</scope>
    <source>
        <strain evidence="1 2">NRRL 5646</strain>
    </source>
</reference>
<dbReference type="EMBL" id="CP078145">
    <property type="protein sequence ID" value="QXN88578.1"/>
    <property type="molecule type" value="Genomic_DNA"/>
</dbReference>
<dbReference type="PANTHER" id="PTHR12993">
    <property type="entry name" value="N-ACETYLGLUCOSAMINYL-PHOSPHATIDYLINOSITOL DE-N-ACETYLASE-RELATED"/>
    <property type="match status" value="1"/>
</dbReference>
<gene>
    <name evidence="1" type="ORF">KV110_23595</name>
</gene>
<dbReference type="Pfam" id="PF02585">
    <property type="entry name" value="PIG-L"/>
    <property type="match status" value="1"/>
</dbReference>
<dbReference type="PANTHER" id="PTHR12993:SF30">
    <property type="entry name" value="N-ACETYL-ALPHA-D-GLUCOSAMINYL L-MALATE DEACETYLASE 1"/>
    <property type="match status" value="1"/>
</dbReference>
<sequence length="223" mass="24815">MPKQVLVVAAHPDDEILGMGGTIARHVKQGDEVTVVWVTDGSSTQYPGRPDIVERKYLEAEAALETLGVRNWIKGGLPDMRLDTIAHVEINQVVADAVDQTEPDTVYSVHPDVNRDHRAVFESVAVVARPRPGSRIRRFLTYAPMSSNEWTPAPESTFTPTWFVDISAEIDAKLRAFACYDTENRDWPHPRSARAIQASAELWGSVIGTSAAEPFLLIREIER</sequence>
<protein>
    <submittedName>
        <fullName evidence="1">PIG-L family deacetylase</fullName>
    </submittedName>
</protein>
<evidence type="ECO:0000313" key="1">
    <source>
        <dbReference type="EMBL" id="QXN88578.1"/>
    </source>
</evidence>
<keyword evidence="2" id="KW-1185">Reference proteome</keyword>
<dbReference type="InterPro" id="IPR003737">
    <property type="entry name" value="GlcNAc_PI_deacetylase-related"/>
</dbReference>
<accession>A0ABX8RG37</accession>
<organism evidence="1 2">
    <name type="scientific">Nocardia iowensis</name>
    <dbReference type="NCBI Taxonomy" id="204891"/>
    <lineage>
        <taxon>Bacteria</taxon>
        <taxon>Bacillati</taxon>
        <taxon>Actinomycetota</taxon>
        <taxon>Actinomycetes</taxon>
        <taxon>Mycobacteriales</taxon>
        <taxon>Nocardiaceae</taxon>
        <taxon>Nocardia</taxon>
    </lineage>
</organism>
<dbReference type="RefSeq" id="WP_218469461.1">
    <property type="nucleotide sequence ID" value="NZ_BAABJN010000008.1"/>
</dbReference>
<name>A0ABX8RG37_NOCIO</name>
<proteinExistence type="predicted"/>
<dbReference type="Proteomes" id="UP000694257">
    <property type="component" value="Chromosome"/>
</dbReference>